<evidence type="ECO:0000313" key="3">
    <source>
        <dbReference type="Proteomes" id="UP001597326"/>
    </source>
</evidence>
<gene>
    <name evidence="2" type="ORF">ACFSCS_15210</name>
</gene>
<dbReference type="RefSeq" id="WP_343875994.1">
    <property type="nucleotide sequence ID" value="NZ_BAAAIX010000035.1"/>
</dbReference>
<accession>A0ABW4RYW6</accession>
<evidence type="ECO:0000313" key="2">
    <source>
        <dbReference type="EMBL" id="MFD1891521.1"/>
    </source>
</evidence>
<reference evidence="3" key="1">
    <citation type="journal article" date="2019" name="Int. J. Syst. Evol. Microbiol.">
        <title>The Global Catalogue of Microorganisms (GCM) 10K type strain sequencing project: providing services to taxonomists for standard genome sequencing and annotation.</title>
        <authorList>
            <consortium name="The Broad Institute Genomics Platform"/>
            <consortium name="The Broad Institute Genome Sequencing Center for Infectious Disease"/>
            <person name="Wu L."/>
            <person name="Ma J."/>
        </authorList>
    </citation>
    <scope>NUCLEOTIDE SEQUENCE [LARGE SCALE GENOMIC DNA]</scope>
    <source>
        <strain evidence="3">CAIM 431</strain>
    </source>
</reference>
<evidence type="ECO:0000256" key="1">
    <source>
        <dbReference type="SAM" id="SignalP"/>
    </source>
</evidence>
<keyword evidence="1" id="KW-0732">Signal</keyword>
<comment type="caution">
    <text evidence="2">The sequence shown here is derived from an EMBL/GenBank/DDBJ whole genome shotgun (WGS) entry which is preliminary data.</text>
</comment>
<proteinExistence type="predicted"/>
<dbReference type="Proteomes" id="UP001597326">
    <property type="component" value="Unassembled WGS sequence"/>
</dbReference>
<protein>
    <recommendedName>
        <fullName evidence="4">SH3 domain-containing protein</fullName>
    </recommendedName>
</protein>
<evidence type="ECO:0008006" key="4">
    <source>
        <dbReference type="Google" id="ProtNLM"/>
    </source>
</evidence>
<organism evidence="2 3">
    <name type="scientific">Luteococcus peritonei</name>
    <dbReference type="NCBI Taxonomy" id="88874"/>
    <lineage>
        <taxon>Bacteria</taxon>
        <taxon>Bacillati</taxon>
        <taxon>Actinomycetota</taxon>
        <taxon>Actinomycetes</taxon>
        <taxon>Propionibacteriales</taxon>
        <taxon>Propionibacteriaceae</taxon>
        <taxon>Luteococcus</taxon>
    </lineage>
</organism>
<feature type="chain" id="PRO_5046126176" description="SH3 domain-containing protein" evidence="1">
    <location>
        <begin position="28"/>
        <end position="88"/>
    </location>
</feature>
<name>A0ABW4RYW6_9ACTN</name>
<feature type="signal peptide" evidence="1">
    <location>
        <begin position="1"/>
        <end position="27"/>
    </location>
</feature>
<dbReference type="EMBL" id="JBHUFZ010000034">
    <property type="protein sequence ID" value="MFD1891521.1"/>
    <property type="molecule type" value="Genomic_DNA"/>
</dbReference>
<sequence length="88" mass="9225">MRKAISMVAAVMLAVPVSGAVASPADAALNWRCNPTANKQGSICAAQTSSGYNVKFVKAYGPEELGRLSIWCKNGFKGWDKGSFIASA</sequence>
<keyword evidence="3" id="KW-1185">Reference proteome</keyword>